<evidence type="ECO:0000313" key="1">
    <source>
        <dbReference type="EMBL" id="TRY78333.1"/>
    </source>
</evidence>
<name>A0A553PKY3_TIGCA</name>
<dbReference type="EMBL" id="VCGU01000003">
    <property type="protein sequence ID" value="TRY78333.1"/>
    <property type="molecule type" value="Genomic_DNA"/>
</dbReference>
<reference evidence="1 2" key="1">
    <citation type="journal article" date="2018" name="Nat. Ecol. Evol.">
        <title>Genomic signatures of mitonuclear coevolution across populations of Tigriopus californicus.</title>
        <authorList>
            <person name="Barreto F.S."/>
            <person name="Watson E.T."/>
            <person name="Lima T.G."/>
            <person name="Willett C.S."/>
            <person name="Edmands S."/>
            <person name="Li W."/>
            <person name="Burton R.S."/>
        </authorList>
    </citation>
    <scope>NUCLEOTIDE SEQUENCE [LARGE SCALE GENOMIC DNA]</scope>
    <source>
        <strain evidence="1 2">San Diego</strain>
    </source>
</reference>
<feature type="non-terminal residue" evidence="1">
    <location>
        <position position="182"/>
    </location>
</feature>
<organism evidence="1 2">
    <name type="scientific">Tigriopus californicus</name>
    <name type="common">Marine copepod</name>
    <dbReference type="NCBI Taxonomy" id="6832"/>
    <lineage>
        <taxon>Eukaryota</taxon>
        <taxon>Metazoa</taxon>
        <taxon>Ecdysozoa</taxon>
        <taxon>Arthropoda</taxon>
        <taxon>Crustacea</taxon>
        <taxon>Multicrustacea</taxon>
        <taxon>Hexanauplia</taxon>
        <taxon>Copepoda</taxon>
        <taxon>Harpacticoida</taxon>
        <taxon>Harpacticidae</taxon>
        <taxon>Tigriopus</taxon>
    </lineage>
</organism>
<comment type="caution">
    <text evidence="1">The sequence shown here is derived from an EMBL/GenBank/DDBJ whole genome shotgun (WGS) entry which is preliminary data.</text>
</comment>
<protein>
    <submittedName>
        <fullName evidence="1">Uncharacterized protein</fullName>
    </submittedName>
</protein>
<gene>
    <name evidence="1" type="ORF">TCAL_17436</name>
</gene>
<dbReference type="Proteomes" id="UP000318571">
    <property type="component" value="Chromosome 11"/>
</dbReference>
<dbReference type="AlphaFoldDB" id="A0A553PKY3"/>
<evidence type="ECO:0000313" key="2">
    <source>
        <dbReference type="Proteomes" id="UP000318571"/>
    </source>
</evidence>
<sequence length="182" mass="21249">MSVRVSERFSPQKHTCMHAGIARFFTQSKRGRIADRCPFHLGHIYKSGAETDSINKSTSSIYWTTTNLLSKIIMKFVLVLTVLMGVALASSQEDDTSQIMEALEYNTLTQDKIVELYEFLRDELEGEDMEADLEKEVLRKRRSAEASPLFLRWLFGRRDYDYGYDNHHSHGYRSHGRRNFYH</sequence>
<keyword evidence="2" id="KW-1185">Reference proteome</keyword>
<accession>A0A553PKY3</accession>
<proteinExistence type="predicted"/>